<evidence type="ECO:0000313" key="6">
    <source>
        <dbReference type="Proteomes" id="UP000292052"/>
    </source>
</evidence>
<reference evidence="5 6" key="1">
    <citation type="submission" date="2017-03" db="EMBL/GenBank/DDBJ databases">
        <title>Genome of the blue death feigning beetle - Asbolus verrucosus.</title>
        <authorList>
            <person name="Rider S.D."/>
        </authorList>
    </citation>
    <scope>NUCLEOTIDE SEQUENCE [LARGE SCALE GENOMIC DNA]</scope>
    <source>
        <strain evidence="5">Butters</strain>
        <tissue evidence="5">Head and leg muscle</tissue>
    </source>
</reference>
<dbReference type="CDD" id="cd15832">
    <property type="entry name" value="SNAP"/>
    <property type="match status" value="1"/>
</dbReference>
<comment type="function">
    <text evidence="4">Required for vesicular transport between the endoplasmic reticulum and the Golgi apparatus.</text>
</comment>
<dbReference type="GO" id="GO:0005774">
    <property type="term" value="C:vacuolar membrane"/>
    <property type="evidence" value="ECO:0007669"/>
    <property type="project" value="TreeGrafter"/>
</dbReference>
<evidence type="ECO:0000256" key="1">
    <source>
        <dbReference type="ARBA" id="ARBA00010050"/>
    </source>
</evidence>
<organism evidence="5 6">
    <name type="scientific">Asbolus verrucosus</name>
    <name type="common">Desert ironclad beetle</name>
    <dbReference type="NCBI Taxonomy" id="1661398"/>
    <lineage>
        <taxon>Eukaryota</taxon>
        <taxon>Metazoa</taxon>
        <taxon>Ecdysozoa</taxon>
        <taxon>Arthropoda</taxon>
        <taxon>Hexapoda</taxon>
        <taxon>Insecta</taxon>
        <taxon>Pterygota</taxon>
        <taxon>Neoptera</taxon>
        <taxon>Endopterygota</taxon>
        <taxon>Coleoptera</taxon>
        <taxon>Polyphaga</taxon>
        <taxon>Cucujiformia</taxon>
        <taxon>Tenebrionidae</taxon>
        <taxon>Pimeliinae</taxon>
        <taxon>Asbolus</taxon>
    </lineage>
</organism>
<dbReference type="AlphaFoldDB" id="A0A482W5I5"/>
<dbReference type="GO" id="GO:0019905">
    <property type="term" value="F:syntaxin binding"/>
    <property type="evidence" value="ECO:0007669"/>
    <property type="project" value="TreeGrafter"/>
</dbReference>
<dbReference type="Proteomes" id="UP000292052">
    <property type="component" value="Unassembled WGS sequence"/>
</dbReference>
<dbReference type="GO" id="GO:0035494">
    <property type="term" value="P:SNARE complex disassembly"/>
    <property type="evidence" value="ECO:0007669"/>
    <property type="project" value="TreeGrafter"/>
</dbReference>
<gene>
    <name evidence="5" type="ORF">BDFB_003426</name>
</gene>
<comment type="similarity">
    <text evidence="1 4">Belongs to the SNAP family.</text>
</comment>
<dbReference type="GO" id="GO:0031201">
    <property type="term" value="C:SNARE complex"/>
    <property type="evidence" value="ECO:0007669"/>
    <property type="project" value="TreeGrafter"/>
</dbReference>
<dbReference type="SUPFAM" id="SSF48452">
    <property type="entry name" value="TPR-like"/>
    <property type="match status" value="1"/>
</dbReference>
<keyword evidence="6" id="KW-1185">Reference proteome</keyword>
<keyword evidence="3 4" id="KW-0653">Protein transport</keyword>
<evidence type="ECO:0000256" key="2">
    <source>
        <dbReference type="ARBA" id="ARBA00022448"/>
    </source>
</evidence>
<evidence type="ECO:0000313" key="5">
    <source>
        <dbReference type="EMBL" id="RZC40391.1"/>
    </source>
</evidence>
<dbReference type="Gene3D" id="1.25.40.10">
    <property type="entry name" value="Tetratricopeptide repeat domain"/>
    <property type="match status" value="1"/>
</dbReference>
<name>A0A482W5I5_ASBVE</name>
<evidence type="ECO:0000256" key="4">
    <source>
        <dbReference type="RuleBase" id="RU367013"/>
    </source>
</evidence>
<accession>A0A482W5I5</accession>
<dbReference type="OrthoDB" id="9984275at2759"/>
<keyword evidence="4" id="KW-0931">ER-Golgi transport</keyword>
<dbReference type="PANTHER" id="PTHR13768:SF8">
    <property type="entry name" value="ALPHA-SOLUBLE NSF ATTACHMENT PROTEIN"/>
    <property type="match status" value="1"/>
</dbReference>
<dbReference type="PRINTS" id="PR00448">
    <property type="entry name" value="NSFATTACHMNT"/>
</dbReference>
<dbReference type="EMBL" id="QDEB01026392">
    <property type="protein sequence ID" value="RZC40391.1"/>
    <property type="molecule type" value="Genomic_DNA"/>
</dbReference>
<keyword evidence="2 4" id="KW-0813">Transport</keyword>
<comment type="subcellular location">
    <subcellularLocation>
        <location evidence="4">Membrane</location>
        <topology evidence="4">Peripheral membrane protein</topology>
    </subcellularLocation>
</comment>
<protein>
    <submittedName>
        <fullName evidence="5">SNAP domain containing protein</fullName>
    </submittedName>
</protein>
<dbReference type="InterPro" id="IPR011990">
    <property type="entry name" value="TPR-like_helical_dom_sf"/>
</dbReference>
<comment type="caution">
    <text evidence="5">The sequence shown here is derived from an EMBL/GenBank/DDBJ whole genome shotgun (WGS) entry which is preliminary data.</text>
</comment>
<sequence>MTHVEEQARQLITEAEKKLSPKGFFQSIFGYYKNRTEDAIECYHRAGNLFKLAKNWLQAGSAFKIAGDLNLEQNNRTEAADNYVLASKCLEKYDVNGAINFLLSAIQIYTDLGRFTMAAKLHNNIADIYEQNLELDKAVQHFEQAADYFKVEECYTSAKRCLLKVAQYVSSEFQDYSKAINIYQEIAFYDLKSPILQYGAKESLFKAVLCHLCIDILNAKHALDSYVRKYPAFKIAREFEFLKNIIEHVEDSDEEAFIKTIKEYDDFSRLDTWHTKILLKIKRQMKDQPDLL</sequence>
<dbReference type="GO" id="GO:0006886">
    <property type="term" value="P:intracellular protein transport"/>
    <property type="evidence" value="ECO:0007669"/>
    <property type="project" value="UniProtKB-UniRule"/>
</dbReference>
<keyword evidence="4" id="KW-0472">Membrane</keyword>
<dbReference type="Pfam" id="PF14938">
    <property type="entry name" value="SNAP"/>
    <property type="match status" value="1"/>
</dbReference>
<dbReference type="InterPro" id="IPR000744">
    <property type="entry name" value="NSF_attach"/>
</dbReference>
<dbReference type="PANTHER" id="PTHR13768">
    <property type="entry name" value="SOLUBLE NSF ATTACHMENT PROTEIN SNAP"/>
    <property type="match status" value="1"/>
</dbReference>
<dbReference type="STRING" id="1661398.A0A482W5I5"/>
<proteinExistence type="inferred from homology"/>
<evidence type="ECO:0000256" key="3">
    <source>
        <dbReference type="ARBA" id="ARBA00022927"/>
    </source>
</evidence>
<dbReference type="GO" id="GO:0005483">
    <property type="term" value="F:soluble NSF attachment protein activity"/>
    <property type="evidence" value="ECO:0007669"/>
    <property type="project" value="TreeGrafter"/>
</dbReference>